<name>A0A075B074_ROZAC</name>
<evidence type="ECO:0000313" key="4">
    <source>
        <dbReference type="Proteomes" id="UP000030755"/>
    </source>
</evidence>
<evidence type="ECO:0000313" key="3">
    <source>
        <dbReference type="EMBL" id="EPZ35983.1"/>
    </source>
</evidence>
<keyword evidence="4" id="KW-1185">Reference proteome</keyword>
<reference evidence="3 4" key="1">
    <citation type="journal article" date="2013" name="Curr. Biol.">
        <title>Shared signatures of parasitism and phylogenomics unite Cryptomycota and microsporidia.</title>
        <authorList>
            <person name="James T.Y."/>
            <person name="Pelin A."/>
            <person name="Bonen L."/>
            <person name="Ahrendt S."/>
            <person name="Sain D."/>
            <person name="Corradi N."/>
            <person name="Stajich J.E."/>
        </authorList>
    </citation>
    <scope>NUCLEOTIDE SEQUENCE [LARGE SCALE GENOMIC DNA]</scope>
    <source>
        <strain evidence="3 4">CSF55</strain>
    </source>
</reference>
<accession>A0A075B074</accession>
<organism evidence="3 4">
    <name type="scientific">Rozella allomycis (strain CSF55)</name>
    <dbReference type="NCBI Taxonomy" id="988480"/>
    <lineage>
        <taxon>Eukaryota</taxon>
        <taxon>Fungi</taxon>
        <taxon>Fungi incertae sedis</taxon>
        <taxon>Cryptomycota</taxon>
        <taxon>Cryptomycota incertae sedis</taxon>
        <taxon>Rozella</taxon>
    </lineage>
</organism>
<protein>
    <submittedName>
        <fullName evidence="3">Uncharacterized protein</fullName>
    </submittedName>
</protein>
<feature type="compositionally biased region" description="Basic and acidic residues" evidence="2">
    <location>
        <begin position="80"/>
        <end position="111"/>
    </location>
</feature>
<feature type="coiled-coil region" evidence="1">
    <location>
        <begin position="290"/>
        <end position="382"/>
    </location>
</feature>
<evidence type="ECO:0000256" key="2">
    <source>
        <dbReference type="SAM" id="MobiDB-lite"/>
    </source>
</evidence>
<feature type="region of interest" description="Disordered" evidence="2">
    <location>
        <begin position="57"/>
        <end position="111"/>
    </location>
</feature>
<dbReference type="EMBL" id="KE560700">
    <property type="protein sequence ID" value="EPZ35983.1"/>
    <property type="molecule type" value="Genomic_DNA"/>
</dbReference>
<dbReference type="AlphaFoldDB" id="A0A075B074"/>
<proteinExistence type="predicted"/>
<dbReference type="HOGENOM" id="CLU_636398_0_0_1"/>
<gene>
    <name evidence="3" type="ORF">O9G_003898</name>
</gene>
<evidence type="ECO:0000256" key="1">
    <source>
        <dbReference type="SAM" id="Coils"/>
    </source>
</evidence>
<dbReference type="Proteomes" id="UP000030755">
    <property type="component" value="Unassembled WGS sequence"/>
</dbReference>
<sequence length="431" mass="52064">MIEDILEIYYQLFPDYYSDNVEDMLKHLEEALGISLGHIKSEDLMERKIQAVSFAPSAVNGGGSETGDESDSYFLSNLQDPRESKTEIKEPKKSNKKAKENEKVKEEEEYKRKFDKANKKYPKNKKVQFSPKNKIQFSPFKMRYQMQKRQNGYLKEQAKRRAIKYPELNVCTDAKGERYETNENDENMELIDPLYGLKQFVNETFPGMRIPEHVEQQIKNNALRGIKKKREKINEEREERDFVKASNLIKKEFTHYLNYERQKRVEDALRTTRTSQKERERGLVKMVNYYEQIKHQVNRAKLKRQNNEDKIVEELIKEMIKSEREIRIEKERKEREKEKQIKREMEMKREELNKFYKDQYDVLIEEKNLLEEKKRIEDKEKRQALKDFFKQEKFLAKNRINSLKEQIAVDSNDFHFQQKDLENLIKKIQRI</sequence>
<keyword evidence="1" id="KW-0175">Coiled coil</keyword>
<feature type="coiled-coil region" evidence="1">
    <location>
        <begin position="219"/>
        <end position="246"/>
    </location>
</feature>